<feature type="compositionally biased region" description="Acidic residues" evidence="9">
    <location>
        <begin position="2473"/>
        <end position="2487"/>
    </location>
</feature>
<dbReference type="Proteomes" id="UP001201980">
    <property type="component" value="Unassembled WGS sequence"/>
</dbReference>
<evidence type="ECO:0000256" key="8">
    <source>
        <dbReference type="ARBA" id="ARBA00022840"/>
    </source>
</evidence>
<dbReference type="SUPFAM" id="SSF53335">
    <property type="entry name" value="S-adenosyl-L-methionine-dependent methyltransferases"/>
    <property type="match status" value="1"/>
</dbReference>
<dbReference type="InterPro" id="IPR000330">
    <property type="entry name" value="SNF2_N"/>
</dbReference>
<protein>
    <recommendedName>
        <fullName evidence="10">Helicase ATP-binding domain-containing protein</fullName>
    </recommendedName>
</protein>
<reference evidence="11" key="1">
    <citation type="submission" date="2022-07" db="EMBL/GenBank/DDBJ databases">
        <title>Draft genome sequence of Zalerion maritima ATCC 34329, a (micro)plastics degrading marine fungus.</title>
        <authorList>
            <person name="Paco A."/>
            <person name="Goncalves M.F.M."/>
            <person name="Rocha-Santos T.A.P."/>
            <person name="Alves A."/>
        </authorList>
    </citation>
    <scope>NUCLEOTIDE SEQUENCE</scope>
    <source>
        <strain evidence="11">ATCC 34329</strain>
    </source>
</reference>
<evidence type="ECO:0000313" key="11">
    <source>
        <dbReference type="EMBL" id="KAJ2894510.1"/>
    </source>
</evidence>
<dbReference type="PANTHER" id="PTHR45626">
    <property type="entry name" value="TRANSCRIPTION TERMINATION FACTOR 2-RELATED"/>
    <property type="match status" value="1"/>
</dbReference>
<feature type="domain" description="Helicase ATP-binding" evidence="10">
    <location>
        <begin position="1220"/>
        <end position="1604"/>
    </location>
</feature>
<evidence type="ECO:0000256" key="2">
    <source>
        <dbReference type="ARBA" id="ARBA00022679"/>
    </source>
</evidence>
<comment type="caution">
    <text evidence="11">The sequence shown here is derived from an EMBL/GenBank/DDBJ whole genome shotgun (WGS) entry which is preliminary data.</text>
</comment>
<dbReference type="PROSITE" id="PS00518">
    <property type="entry name" value="ZF_RING_1"/>
    <property type="match status" value="1"/>
</dbReference>
<dbReference type="InterPro" id="IPR001525">
    <property type="entry name" value="C5_MeTfrase"/>
</dbReference>
<dbReference type="GO" id="GO:0016787">
    <property type="term" value="F:hydrolase activity"/>
    <property type="evidence" value="ECO:0007669"/>
    <property type="project" value="UniProtKB-KW"/>
</dbReference>
<gene>
    <name evidence="11" type="ORF">MKZ38_007460</name>
</gene>
<feature type="region of interest" description="Disordered" evidence="9">
    <location>
        <begin position="2061"/>
        <end position="2105"/>
    </location>
</feature>
<evidence type="ECO:0000256" key="5">
    <source>
        <dbReference type="ARBA" id="ARBA00022771"/>
    </source>
</evidence>
<sequence length="2679" mass="299024">MTTRKAGDSDGPGSPTSPSGGLPSKRAKLGSPSDASSSTSSAVSSGEDGASTPDDTGDYGAGGTLRRNLGTAYNTGRNGPNPNVLPKTGHKDNLESPPADLNEMIHLMLKRVGVVENKKVFPPGKPRSIRLGTMCSGTDSPVFALTELTRQLKAMAGFDLEVDHIFSCEIVPFKQSFIYRNTGVKTVFRDVIDLGKNQREAPTALGSMAEIPTGLDLLVAGCSCTEFSALNMNKKTEHAASESNPSIKINYRPGRWKDGLFKEWLREAFESVCDTKVAGGESDRTFYSMLSYVYRHRPTVVVLENVQGCPWEYVGRCFGQAGYAWSSGLFDTKDYFIPQTRSRGYLVAVDGRQGNRAGLSDEMAFAAVSGWGSRMERLRHCPNFNVVDFLLLPTDPILHYARMEIESRAKECKEANWAKSKARHDVLRHQEGLDNRRPLTRWMDGGIRNIRASMWKIYFSKQVRRVVDLVEIIQMTGEKTRNTDFRFKAQCFDLSQNPDRNKAKPAGSTGCLTPKGIPYITLFGRPITGLEALRLQGIPQYEIVLANETNEQLQDLAGNAMSVPVVGAAMISILMSLSDASGQPFAFAPTKQHQGHSSSLVSRPRNIRVVKSHAPVGFNAPDAVTQPDLQSEADIFSLTRAYCPCHDSALHSRYDELFECRDCKVVLCSACKGNPHHNMKWFEPSMPMMPGSNIENGIARRRDPMRAAEAVNFLQRCLPHKIELTAWTGPDLGSYYGTWLTKFFGSPVYLKYLLPSASVVAVYASVEGQLHVVLHDEGVRLYAKPAEAECEKIYEQLGMPYSPKSVAGCSIKFVARTASPMPLKTLYGIQSEDGRAQNHNYEWEVHAGMKTRTINVSPESYDGERLLVAFPDNEDAVPDVAGMYRKLENCDAPYDILYRHLTRDTYIFQDIGRTSSHHHDRWVICPSHGPTETGDRRDVLAVLPLEFDPRMPQMEAVQGAGCLVEDVFTNVPGGPRPKVPTDRDTIKWELCEEAEGDRHSVGSKEIGPSKGKLLKMTIDFGTRKHTETAHVSGSAFSLPGVIAPVTRAIRSQQLPGKELLSCFDGPAGPDLCIECCPDEPETFWNSSGDVPFQDPHKQTGYESGVRDAPEVLSLVGGSAGLVEVPGSDNKMQRLELLVDAEALRHRAAHTLDKCDRKHIASWQRERLVEDQISVAFNVDLLSGRCQRQDFPSFLDNIPTEARGSTTASHALALSSVFGRTRKALFPTQVPVVAWAMERESGKEAFEEQEVEERTIPHMSMRLSAVAKRKNWTPGGILALDVGQGKTIITLALIKLQRDRREQLGQEVSERRQKIPGFIHLSATLVIVPRTIVDQWAKACRQFLRWGDKEVVVIRSLTALKKMEIAKMKRAKIIIASFVLFGYTGPRMYGNILAAYTGWPAPSRTASTRAVVDWHRSCIASLRESMEQVSCDYRKDEDFFLEVMRTQAQENKATQEERVEILDCARTNKTKRDRGVAGKGKNVVTADKTANEGREDGESTCEADDDGEEADQETGNKGKTKKLPLDQELVTLLEIFSYERVVWDEVSYADPNIDSFVQNVCTDAKWLLSGTPDMSTLGELCRMAENMGIHVARKESAVIPGYPHITRGPTEKKCAEEECAEELAGRKSPEWALQRHAQGQRFVQTFFFKPLGEQAKFDMMEKIILVDQDVSAHIGYQQLQSDVASAQMSFENLSFRKAQILQKRETSMDKPEGVVAELLLKLANSPAAVYADHSARDRRMNGYANLPSEYKFLDPEQYGMFPKLLHTKCHDTFMELFHVLFKELKSRFDQVLWLINKIKMAPVLYGEQDSFRVCRVAAVDAKRVKECIRGFNLELLPNLLSLEQLMKNLLSDNSGYFGGRLGHLLFSLALCPALFNNTVKTKSVRGIFNTETLEFSGPLGGLLAEFHWFDWFRLRPEDIDEPMDEQEVRMLYLETLITGLKPMDKHARPEKHVAMMESVDPLPLYPRGQQLHGTSSQWKEMNIASPRLPSQGQDLSQEKNLHRLQDRVRTLSIDTIREELKGIIGDINQHFDTQRAKAIKTAYDEFVPSSIRDVDEAVDEARRKHEEAERTKEAKRLEKEEKAGKPAKKEVDEAAMTKEEKAKAEKEKRAAATKLAKKLLRDAKVTEAQLKDIKSWALAHNVPKGPAHTLPDFKEFLGGEIRAFERREYPLSQKVAEAAPGQVQDHDDIPWQIDEKWKKGKDIPTSAGECNIAMSRLLELVEEIRDTMRGVSFLDSVKSLSRVCSLECASDSSTSNACKKSPLFINDSYEDRCLIPSADIHWDQMAKMMALPAGGMCSPCTRRQKSYREAFDNEGNGWIDVQDHFRQYIDSVESPAEMKRLEMPRCQGLHDEPLVGSIDSYVVSAKCGHILCSDCVDAGQRQADPICPVVDCGTSLVDSTVPARSLQVTSSAMKPEIHGAKCATVVSTIMALPRGTKIIVFYQYKEIHDRLKRAMEDQGLDVTTLENHDGQNNDGDEDDDTPMDDAGADEGKQKGKAKKKAKKAPTRLIEDRIRDFTETNMNHNETKVLMLNITSSDSAGVNLDCARHVMFVSPLYERNSQTVIVYHFATKFTLEVDILEARLKKRILANDRNIHLLADVSLHEDDGQSSKIIGVGGHHGAMRPARSPLGAEKLRAILTDPAQGCDVMRLKRPNHDKPDNGTIIGKVFGDMRIRTSPALL</sequence>
<dbReference type="GO" id="GO:0006281">
    <property type="term" value="P:DNA repair"/>
    <property type="evidence" value="ECO:0007669"/>
    <property type="project" value="TreeGrafter"/>
</dbReference>
<evidence type="ECO:0000256" key="6">
    <source>
        <dbReference type="ARBA" id="ARBA00022801"/>
    </source>
</evidence>
<dbReference type="GO" id="GO:0005524">
    <property type="term" value="F:ATP binding"/>
    <property type="evidence" value="ECO:0007669"/>
    <property type="project" value="UniProtKB-KW"/>
</dbReference>
<dbReference type="Pfam" id="PF00145">
    <property type="entry name" value="DNA_methylase"/>
    <property type="match status" value="1"/>
</dbReference>
<evidence type="ECO:0000259" key="10">
    <source>
        <dbReference type="SMART" id="SM00487"/>
    </source>
</evidence>
<feature type="region of interest" description="Disordered" evidence="9">
    <location>
        <begin position="2461"/>
        <end position="2505"/>
    </location>
</feature>
<evidence type="ECO:0000256" key="4">
    <source>
        <dbReference type="ARBA" id="ARBA00022741"/>
    </source>
</evidence>
<dbReference type="GO" id="GO:0008270">
    <property type="term" value="F:zinc ion binding"/>
    <property type="evidence" value="ECO:0007669"/>
    <property type="project" value="UniProtKB-KW"/>
</dbReference>
<name>A0AAD5RMG4_9PEZI</name>
<keyword evidence="3" id="KW-0479">Metal-binding</keyword>
<feature type="compositionally biased region" description="Acidic residues" evidence="9">
    <location>
        <begin position="1497"/>
        <end position="1511"/>
    </location>
</feature>
<dbReference type="GO" id="GO:0008094">
    <property type="term" value="F:ATP-dependent activity, acting on DNA"/>
    <property type="evidence" value="ECO:0007669"/>
    <property type="project" value="TreeGrafter"/>
</dbReference>
<dbReference type="GO" id="GO:0008168">
    <property type="term" value="F:methyltransferase activity"/>
    <property type="evidence" value="ECO:0007669"/>
    <property type="project" value="UniProtKB-KW"/>
</dbReference>
<feature type="region of interest" description="Disordered" evidence="9">
    <location>
        <begin position="1"/>
        <end position="98"/>
    </location>
</feature>
<dbReference type="EMBL" id="JAKWBI020000488">
    <property type="protein sequence ID" value="KAJ2894510.1"/>
    <property type="molecule type" value="Genomic_DNA"/>
</dbReference>
<dbReference type="Pfam" id="PF00176">
    <property type="entry name" value="SNF2-rel_dom"/>
    <property type="match status" value="1"/>
</dbReference>
<dbReference type="GO" id="GO:0032259">
    <property type="term" value="P:methylation"/>
    <property type="evidence" value="ECO:0007669"/>
    <property type="project" value="UniProtKB-KW"/>
</dbReference>
<evidence type="ECO:0000256" key="9">
    <source>
        <dbReference type="SAM" id="MobiDB-lite"/>
    </source>
</evidence>
<keyword evidence="2" id="KW-0808">Transferase</keyword>
<keyword evidence="6" id="KW-0378">Hydrolase</keyword>
<dbReference type="PANTHER" id="PTHR45626:SF26">
    <property type="entry name" value="FAMILY HELICASE, PUTATIVE (AFU_ORTHOLOGUE AFUA_2G09120)-RELATED"/>
    <property type="match status" value="1"/>
</dbReference>
<feature type="compositionally biased region" description="Low complexity" evidence="9">
    <location>
        <begin position="9"/>
        <end position="24"/>
    </location>
</feature>
<evidence type="ECO:0000256" key="3">
    <source>
        <dbReference type="ARBA" id="ARBA00022723"/>
    </source>
</evidence>
<feature type="compositionally biased region" description="Polar residues" evidence="9">
    <location>
        <begin position="71"/>
        <end position="81"/>
    </location>
</feature>
<keyword evidence="4" id="KW-0547">Nucleotide-binding</keyword>
<dbReference type="SUPFAM" id="SSF52540">
    <property type="entry name" value="P-loop containing nucleoside triphosphate hydrolases"/>
    <property type="match status" value="2"/>
</dbReference>
<evidence type="ECO:0000256" key="7">
    <source>
        <dbReference type="ARBA" id="ARBA00022833"/>
    </source>
</evidence>
<proteinExistence type="predicted"/>
<dbReference type="InterPro" id="IPR029063">
    <property type="entry name" value="SAM-dependent_MTases_sf"/>
</dbReference>
<keyword evidence="1" id="KW-0489">Methyltransferase</keyword>
<dbReference type="Gene3D" id="3.40.50.150">
    <property type="entry name" value="Vaccinia Virus protein VP39"/>
    <property type="match status" value="1"/>
</dbReference>
<dbReference type="SMART" id="SM00487">
    <property type="entry name" value="DEXDc"/>
    <property type="match status" value="1"/>
</dbReference>
<feature type="compositionally biased region" description="Low complexity" evidence="9">
    <location>
        <begin position="31"/>
        <end position="45"/>
    </location>
</feature>
<dbReference type="InterPro" id="IPR014001">
    <property type="entry name" value="Helicase_ATP-bd"/>
</dbReference>
<dbReference type="Gene3D" id="3.40.50.300">
    <property type="entry name" value="P-loop containing nucleotide triphosphate hydrolases"/>
    <property type="match status" value="2"/>
</dbReference>
<keyword evidence="7" id="KW-0862">Zinc</keyword>
<keyword evidence="12" id="KW-1185">Reference proteome</keyword>
<dbReference type="InterPro" id="IPR050628">
    <property type="entry name" value="SNF2_RAD54_helicase_TF"/>
</dbReference>
<evidence type="ECO:0000313" key="12">
    <source>
        <dbReference type="Proteomes" id="UP001201980"/>
    </source>
</evidence>
<dbReference type="InterPro" id="IPR027417">
    <property type="entry name" value="P-loop_NTPase"/>
</dbReference>
<dbReference type="InterPro" id="IPR017907">
    <property type="entry name" value="Znf_RING_CS"/>
</dbReference>
<accession>A0AAD5RMG4</accession>
<organism evidence="11 12">
    <name type="scientific">Zalerion maritima</name>
    <dbReference type="NCBI Taxonomy" id="339359"/>
    <lineage>
        <taxon>Eukaryota</taxon>
        <taxon>Fungi</taxon>
        <taxon>Dikarya</taxon>
        <taxon>Ascomycota</taxon>
        <taxon>Pezizomycotina</taxon>
        <taxon>Sordariomycetes</taxon>
        <taxon>Lulworthiomycetidae</taxon>
        <taxon>Lulworthiales</taxon>
        <taxon>Lulworthiaceae</taxon>
        <taxon>Zalerion</taxon>
    </lineage>
</organism>
<feature type="compositionally biased region" description="Basic residues" evidence="9">
    <location>
        <begin position="2493"/>
        <end position="2504"/>
    </location>
</feature>
<evidence type="ECO:0000256" key="1">
    <source>
        <dbReference type="ARBA" id="ARBA00022603"/>
    </source>
</evidence>
<keyword evidence="8" id="KW-0067">ATP-binding</keyword>
<feature type="region of interest" description="Disordered" evidence="9">
    <location>
        <begin position="1484"/>
        <end position="1519"/>
    </location>
</feature>
<keyword evidence="5" id="KW-0863">Zinc-finger</keyword>
<dbReference type="GO" id="GO:0005634">
    <property type="term" value="C:nucleus"/>
    <property type="evidence" value="ECO:0007669"/>
    <property type="project" value="TreeGrafter"/>
</dbReference>